<dbReference type="GO" id="GO:0000160">
    <property type="term" value="P:phosphorelay signal transduction system"/>
    <property type="evidence" value="ECO:0007669"/>
    <property type="project" value="InterPro"/>
</dbReference>
<keyword evidence="3" id="KW-0472">Membrane</keyword>
<dbReference type="Pfam" id="PF00486">
    <property type="entry name" value="Trans_reg_C"/>
    <property type="match status" value="1"/>
</dbReference>
<evidence type="ECO:0000259" key="4">
    <source>
        <dbReference type="PROSITE" id="PS51755"/>
    </source>
</evidence>
<dbReference type="CDD" id="cd00383">
    <property type="entry name" value="trans_reg_C"/>
    <property type="match status" value="1"/>
</dbReference>
<comment type="caution">
    <text evidence="5">The sequence shown here is derived from an EMBL/GenBank/DDBJ whole genome shotgun (WGS) entry which is preliminary data.</text>
</comment>
<protein>
    <recommendedName>
        <fullName evidence="4">OmpR/PhoB-type domain-containing protein</fullName>
    </recommendedName>
</protein>
<dbReference type="GO" id="GO:0006355">
    <property type="term" value="P:regulation of DNA-templated transcription"/>
    <property type="evidence" value="ECO:0007669"/>
    <property type="project" value="InterPro"/>
</dbReference>
<name>A0A177XX57_9VIBR</name>
<keyword evidence="1 2" id="KW-0238">DNA-binding</keyword>
<dbReference type="EMBL" id="LLEI02000043">
    <property type="protein sequence ID" value="OAJ93151.1"/>
    <property type="molecule type" value="Genomic_DNA"/>
</dbReference>
<sequence length="189" mass="21754">MKDDVCLGEKKLHLSGDVYLIEESRSVKNSRNGSEAVFSCTEVAIIKELVLARGKALSRRYLLDKCWSGRIVTNTSLSVAINKIRERFKNIGLRDAIITVPRHGYQINLTSEERLGVEPLFLEENCCEKDSSIIKPIELSEMLKLEDEGNNKWEGRFLISEFINEYREYLIILVSWLLSTILITLFFFC</sequence>
<organism evidence="5 6">
    <name type="scientific">Vibrio bivalvicida</name>
    <dbReference type="NCBI Taxonomy" id="1276888"/>
    <lineage>
        <taxon>Bacteria</taxon>
        <taxon>Pseudomonadati</taxon>
        <taxon>Pseudomonadota</taxon>
        <taxon>Gammaproteobacteria</taxon>
        <taxon>Vibrionales</taxon>
        <taxon>Vibrionaceae</taxon>
        <taxon>Vibrio</taxon>
        <taxon>Vibrio oreintalis group</taxon>
    </lineage>
</organism>
<evidence type="ECO:0000256" key="3">
    <source>
        <dbReference type="SAM" id="Phobius"/>
    </source>
</evidence>
<gene>
    <name evidence="5" type="ORF">APB76_14375</name>
</gene>
<evidence type="ECO:0000313" key="6">
    <source>
        <dbReference type="Proteomes" id="UP000078406"/>
    </source>
</evidence>
<keyword evidence="3" id="KW-0812">Transmembrane</keyword>
<dbReference type="InterPro" id="IPR016032">
    <property type="entry name" value="Sig_transdc_resp-reg_C-effctor"/>
</dbReference>
<dbReference type="InterPro" id="IPR001867">
    <property type="entry name" value="OmpR/PhoB-type_DNA-bd"/>
</dbReference>
<dbReference type="RefSeq" id="WP_054961693.1">
    <property type="nucleotide sequence ID" value="NZ_LLEI02000043.1"/>
</dbReference>
<reference evidence="5 6" key="1">
    <citation type="journal article" date="2016" name="Syst. Appl. Microbiol.">
        <title>Vibrio bivalvicida sp. nov., a novel larval pathogen for bivalve molluscs reared in a hatchery.</title>
        <authorList>
            <person name="Dubert J."/>
            <person name="Romalde J.L."/>
            <person name="Prado S."/>
            <person name="Barja J.L."/>
        </authorList>
    </citation>
    <scope>NUCLEOTIDE SEQUENCE [LARGE SCALE GENOMIC DNA]</scope>
    <source>
        <strain evidence="5 6">605</strain>
    </source>
</reference>
<dbReference type="Gene3D" id="1.10.10.10">
    <property type="entry name" value="Winged helix-like DNA-binding domain superfamily/Winged helix DNA-binding domain"/>
    <property type="match status" value="1"/>
</dbReference>
<dbReference type="GO" id="GO:0003677">
    <property type="term" value="F:DNA binding"/>
    <property type="evidence" value="ECO:0007669"/>
    <property type="project" value="UniProtKB-UniRule"/>
</dbReference>
<dbReference type="SUPFAM" id="SSF46894">
    <property type="entry name" value="C-terminal effector domain of the bipartite response regulators"/>
    <property type="match status" value="1"/>
</dbReference>
<proteinExistence type="predicted"/>
<accession>A0A177XX57</accession>
<dbReference type="AlphaFoldDB" id="A0A177XX57"/>
<feature type="domain" description="OmpR/PhoB-type" evidence="4">
    <location>
        <begin position="9"/>
        <end position="109"/>
    </location>
</feature>
<evidence type="ECO:0000256" key="2">
    <source>
        <dbReference type="PROSITE-ProRule" id="PRU01091"/>
    </source>
</evidence>
<dbReference type="InterPro" id="IPR036388">
    <property type="entry name" value="WH-like_DNA-bd_sf"/>
</dbReference>
<dbReference type="PROSITE" id="PS51755">
    <property type="entry name" value="OMPR_PHOB"/>
    <property type="match status" value="1"/>
</dbReference>
<evidence type="ECO:0000313" key="5">
    <source>
        <dbReference type="EMBL" id="OAJ93151.1"/>
    </source>
</evidence>
<feature type="DNA-binding region" description="OmpR/PhoB-type" evidence="2">
    <location>
        <begin position="9"/>
        <end position="109"/>
    </location>
</feature>
<keyword evidence="3" id="KW-1133">Transmembrane helix</keyword>
<dbReference type="Proteomes" id="UP000078406">
    <property type="component" value="Unassembled WGS sequence"/>
</dbReference>
<feature type="transmembrane region" description="Helical" evidence="3">
    <location>
        <begin position="169"/>
        <end position="188"/>
    </location>
</feature>
<dbReference type="SMART" id="SM00862">
    <property type="entry name" value="Trans_reg_C"/>
    <property type="match status" value="1"/>
</dbReference>
<evidence type="ECO:0000256" key="1">
    <source>
        <dbReference type="ARBA" id="ARBA00023125"/>
    </source>
</evidence>